<dbReference type="EMBL" id="OM818327">
    <property type="protein sequence ID" value="UOK18050.1"/>
    <property type="molecule type" value="Genomic_DNA"/>
</dbReference>
<proteinExistence type="predicted"/>
<keyword evidence="1" id="KW-0175">Coiled coil</keyword>
<evidence type="ECO:0000256" key="1">
    <source>
        <dbReference type="SAM" id="Coils"/>
    </source>
</evidence>
<reference evidence="2" key="1">
    <citation type="submission" date="2022-02" db="EMBL/GenBank/DDBJ databases">
        <authorList>
            <person name="Bastian A.M."/>
            <person name="Blankespoor M.J."/>
            <person name="Fynaardt G.K."/>
            <person name="Gilmeister S.A."/>
            <person name="Hurley E."/>
            <person name="Jones M."/>
            <person name="McKenney E.J."/>
            <person name="Olguin A.N."/>
            <person name="Rens M.N."/>
            <person name="Sterk A.E."/>
            <person name="Swart S.M."/>
            <person name="Thurm C.L."/>
            <person name="Trevino A."/>
            <person name="VanEgdom A."/>
            <person name="Veach M.C."/>
            <person name="Pavich L.R."/>
            <person name="Tolsma S."/>
            <person name="Garlena R.A."/>
            <person name="Russell D.A."/>
            <person name="Jacobs-Sera D."/>
            <person name="Hatfull G.F."/>
        </authorList>
    </citation>
    <scope>NUCLEOTIDE SEQUENCE</scope>
</reference>
<feature type="coiled-coil region" evidence="1">
    <location>
        <begin position="73"/>
        <end position="100"/>
    </location>
</feature>
<accession>A0AAE9KEV7</accession>
<gene>
    <name evidence="2" type="primary">57</name>
    <name evidence="2" type="ORF">SEA_SANTHID_57</name>
</gene>
<dbReference type="InterPro" id="IPR035069">
    <property type="entry name" value="TTHA1013/TTHA0281-like"/>
</dbReference>
<evidence type="ECO:0000313" key="3">
    <source>
        <dbReference type="Proteomes" id="UP000831266"/>
    </source>
</evidence>
<dbReference type="Proteomes" id="UP000831266">
    <property type="component" value="Segment"/>
</dbReference>
<protein>
    <submittedName>
        <fullName evidence="2">HicB-like antitoxin</fullName>
    </submittedName>
</protein>
<dbReference type="KEGG" id="vg:80559387"/>
<name>A0AAE9KEV7_9CAUD</name>
<dbReference type="RefSeq" id="YP_010842595.1">
    <property type="nucleotide sequence ID" value="NC_079142.1"/>
</dbReference>
<dbReference type="GeneID" id="80559387"/>
<dbReference type="SUPFAM" id="SSF143100">
    <property type="entry name" value="TTHA1013/TTHA0281-like"/>
    <property type="match status" value="1"/>
</dbReference>
<organism evidence="2 3">
    <name type="scientific">Gordonia phage Santhid</name>
    <dbReference type="NCBI Taxonomy" id="2927281"/>
    <lineage>
        <taxon>Viruses</taxon>
        <taxon>Duplodnaviria</taxon>
        <taxon>Heunggongvirae</taxon>
        <taxon>Uroviricota</taxon>
        <taxon>Caudoviricetes</taxon>
        <taxon>Santhisvirus</taxon>
        <taxon>Santhisvirus santhid</taxon>
    </lineage>
</organism>
<evidence type="ECO:0000313" key="2">
    <source>
        <dbReference type="EMBL" id="UOK18050.1"/>
    </source>
</evidence>
<sequence>MIPMDTTAHVRRSGDWWAVEVPDVPGLFTQVRRLEQVAEYVRDAAAGLGVDIDDVKVELDPSTNLDIEALAIVRQHLTALERMQREVANESRRLATHLRDQGLSVRDTGFLMGVSAQRVSQLTAEAQTPAPTSAADIADTWALIAEAARIAQDCPAPTDLSSRILGVAGTKAEAVELARNHLGRDRTESGGARVRGG</sequence>
<keyword evidence="3" id="KW-1185">Reference proteome</keyword>